<proteinExistence type="inferred from homology"/>
<evidence type="ECO:0000313" key="14">
    <source>
        <dbReference type="Proteomes" id="UP000694392"/>
    </source>
</evidence>
<accession>A0A8D0HGV6</accession>
<comment type="similarity">
    <text evidence="4">Belongs to the sarcoglycan alpha/epsilon family.</text>
</comment>
<dbReference type="GeneTree" id="ENSGT00390000005672"/>
<dbReference type="InterPro" id="IPR006644">
    <property type="entry name" value="Cadg"/>
</dbReference>
<dbReference type="InterPro" id="IPR008908">
    <property type="entry name" value="Sarcoglycan_alpha/epsilon"/>
</dbReference>
<comment type="function">
    <text evidence="1">Component of the sarcoglycan complex, a subcomplex of the dystrophin-glycoprotein complex which forms a link between the F-actin cytoskeleton and the extracellular matrix.</text>
</comment>
<dbReference type="AlphaFoldDB" id="A0A8D0HGV6"/>
<dbReference type="SMART" id="SM00736">
    <property type="entry name" value="CADG"/>
    <property type="match status" value="1"/>
</dbReference>
<dbReference type="GO" id="GO:0005509">
    <property type="term" value="F:calcium ion binding"/>
    <property type="evidence" value="ECO:0007669"/>
    <property type="project" value="InterPro"/>
</dbReference>
<evidence type="ECO:0000256" key="7">
    <source>
        <dbReference type="ARBA" id="ARBA00022692"/>
    </source>
</evidence>
<sequence length="175" mass="19841">GTLAALPDRNLRTVVGVIFKPNLNSVHFWILSEIPSPAPITFRAHLQGHPDLPRWLRYIQRSPFQSGFLYGSPTGKDVGKQTIEVTGYNRHTYETVRQRLIINIVSSPDEATLYQAEFLLKNWNVEEVLPMDVQEEFQQALDSFWDQEGLTVVNITSALDRGGRVPLPIEGRKEG</sequence>
<keyword evidence="8" id="KW-1133">Transmembrane helix</keyword>
<comment type="subcellular location">
    <subcellularLocation>
        <location evidence="3">Cell membrane</location>
        <location evidence="3">Sarcolemma</location>
        <topology evidence="3">Single-pass membrane protein</topology>
    </subcellularLocation>
    <subcellularLocation>
        <location evidence="2">Cytoplasm</location>
        <location evidence="2">Cytoskeleton</location>
    </subcellularLocation>
</comment>
<dbReference type="GO" id="GO:0016012">
    <property type="term" value="C:sarcoglycan complex"/>
    <property type="evidence" value="ECO:0007669"/>
    <property type="project" value="InterPro"/>
</dbReference>
<keyword evidence="6" id="KW-0963">Cytoplasm</keyword>
<keyword evidence="14" id="KW-1185">Reference proteome</keyword>
<evidence type="ECO:0000256" key="9">
    <source>
        <dbReference type="ARBA" id="ARBA00023136"/>
    </source>
</evidence>
<evidence type="ECO:0000256" key="4">
    <source>
        <dbReference type="ARBA" id="ARBA00007721"/>
    </source>
</evidence>
<evidence type="ECO:0000256" key="8">
    <source>
        <dbReference type="ARBA" id="ARBA00022989"/>
    </source>
</evidence>
<dbReference type="PANTHER" id="PTHR10132:SF16">
    <property type="entry name" value="ALPHA-SARCOGLYCAN"/>
    <property type="match status" value="1"/>
</dbReference>
<reference evidence="13" key="2">
    <citation type="submission" date="2025-09" db="UniProtKB">
        <authorList>
            <consortium name="Ensembl"/>
        </authorList>
    </citation>
    <scope>IDENTIFICATION</scope>
</reference>
<dbReference type="InterPro" id="IPR048346">
    <property type="entry name" value="Sarcoglycan_N"/>
</dbReference>
<protein>
    <recommendedName>
        <fullName evidence="12">Dystroglycan-type cadherin-like domain-containing protein</fullName>
    </recommendedName>
</protein>
<evidence type="ECO:0000256" key="11">
    <source>
        <dbReference type="ARBA" id="ARBA00023212"/>
    </source>
</evidence>
<keyword evidence="11" id="KW-0206">Cytoskeleton</keyword>
<evidence type="ECO:0000256" key="10">
    <source>
        <dbReference type="ARBA" id="ARBA00023180"/>
    </source>
</evidence>
<evidence type="ECO:0000256" key="3">
    <source>
        <dbReference type="ARBA" id="ARBA00004513"/>
    </source>
</evidence>
<evidence type="ECO:0000256" key="5">
    <source>
        <dbReference type="ARBA" id="ARBA00022475"/>
    </source>
</evidence>
<keyword evidence="10" id="KW-0325">Glycoprotein</keyword>
<dbReference type="Pfam" id="PF05510">
    <property type="entry name" value="Sarcoglycan_2"/>
    <property type="match status" value="1"/>
</dbReference>
<evidence type="ECO:0000256" key="6">
    <source>
        <dbReference type="ARBA" id="ARBA00022490"/>
    </source>
</evidence>
<keyword evidence="5" id="KW-1003">Cell membrane</keyword>
<keyword evidence="9" id="KW-0472">Membrane</keyword>
<dbReference type="Proteomes" id="UP000694392">
    <property type="component" value="Unplaced"/>
</dbReference>
<evidence type="ECO:0000256" key="2">
    <source>
        <dbReference type="ARBA" id="ARBA00004245"/>
    </source>
</evidence>
<feature type="domain" description="Dystroglycan-type cadherin-like" evidence="12">
    <location>
        <begin position="15"/>
        <end position="111"/>
    </location>
</feature>
<name>A0A8D0HGV6_SPHPU</name>
<evidence type="ECO:0000259" key="12">
    <source>
        <dbReference type="SMART" id="SM00736"/>
    </source>
</evidence>
<dbReference type="Ensembl" id="ENSSPUT00000021111.1">
    <property type="protein sequence ID" value="ENSSPUP00000019820.1"/>
    <property type="gene ID" value="ENSSPUG00000015257.1"/>
</dbReference>
<dbReference type="Pfam" id="PF20989">
    <property type="entry name" value="Sarcoglycan_2_C"/>
    <property type="match status" value="1"/>
</dbReference>
<dbReference type="GO" id="GO:0042383">
    <property type="term" value="C:sarcolemma"/>
    <property type="evidence" value="ECO:0007669"/>
    <property type="project" value="UniProtKB-SubCell"/>
</dbReference>
<dbReference type="InterPro" id="IPR048347">
    <property type="entry name" value="Sarcoglycan_C"/>
</dbReference>
<evidence type="ECO:0000256" key="1">
    <source>
        <dbReference type="ARBA" id="ARBA00002860"/>
    </source>
</evidence>
<dbReference type="SUPFAM" id="SSF49313">
    <property type="entry name" value="Cadherin-like"/>
    <property type="match status" value="1"/>
</dbReference>
<dbReference type="PANTHER" id="PTHR10132">
    <property type="entry name" value="ALPHA-/EPSILON-SARCOGLYCAN FAMILY MEMBER"/>
    <property type="match status" value="1"/>
</dbReference>
<organism evidence="13 14">
    <name type="scientific">Sphenodon punctatus</name>
    <name type="common">Tuatara</name>
    <name type="synonym">Hatteria punctata</name>
    <dbReference type="NCBI Taxonomy" id="8508"/>
    <lineage>
        <taxon>Eukaryota</taxon>
        <taxon>Metazoa</taxon>
        <taxon>Chordata</taxon>
        <taxon>Craniata</taxon>
        <taxon>Vertebrata</taxon>
        <taxon>Euteleostomi</taxon>
        <taxon>Lepidosauria</taxon>
        <taxon>Sphenodontia</taxon>
        <taxon>Sphenodontidae</taxon>
        <taxon>Sphenodon</taxon>
    </lineage>
</organism>
<dbReference type="GO" id="GO:0005856">
    <property type="term" value="C:cytoskeleton"/>
    <property type="evidence" value="ECO:0007669"/>
    <property type="project" value="UniProtKB-SubCell"/>
</dbReference>
<reference evidence="13" key="1">
    <citation type="submission" date="2025-08" db="UniProtKB">
        <authorList>
            <consortium name="Ensembl"/>
        </authorList>
    </citation>
    <scope>IDENTIFICATION</scope>
</reference>
<evidence type="ECO:0000313" key="13">
    <source>
        <dbReference type="Ensembl" id="ENSSPUP00000019820.1"/>
    </source>
</evidence>
<dbReference type="InterPro" id="IPR015919">
    <property type="entry name" value="Cadherin-like_sf"/>
</dbReference>
<keyword evidence="7" id="KW-0812">Transmembrane</keyword>